<dbReference type="SUPFAM" id="SSF56935">
    <property type="entry name" value="Porins"/>
    <property type="match status" value="1"/>
</dbReference>
<dbReference type="RefSeq" id="WP_021233995.1">
    <property type="nucleotide sequence ID" value="NZ_ATHL01000075.1"/>
</dbReference>
<feature type="signal peptide" evidence="10">
    <location>
        <begin position="1"/>
        <end position="28"/>
    </location>
</feature>
<dbReference type="Pfam" id="PF00593">
    <property type="entry name" value="TonB_dep_Rec_b-barrel"/>
    <property type="match status" value="1"/>
</dbReference>
<keyword evidence="4 8" id="KW-0812">Transmembrane</keyword>
<keyword evidence="5 9" id="KW-0798">TonB box</keyword>
<evidence type="ECO:0008006" key="15">
    <source>
        <dbReference type="Google" id="ProtNLM"/>
    </source>
</evidence>
<dbReference type="InterPro" id="IPR039426">
    <property type="entry name" value="TonB-dep_rcpt-like"/>
</dbReference>
<keyword evidence="10" id="KW-0732">Signal</keyword>
<dbReference type="eggNOG" id="COG4771">
    <property type="taxonomic scope" value="Bacteria"/>
</dbReference>
<dbReference type="Gene3D" id="2.170.130.10">
    <property type="entry name" value="TonB-dependent receptor, plug domain"/>
    <property type="match status" value="1"/>
</dbReference>
<dbReference type="InterPro" id="IPR000531">
    <property type="entry name" value="Beta-barrel_TonB"/>
</dbReference>
<keyword evidence="3 8" id="KW-1134">Transmembrane beta strand</keyword>
<keyword evidence="7 8" id="KW-0998">Cell outer membrane</keyword>
<reference evidence="13 14" key="1">
    <citation type="journal article" date="2013" name="Genome Announc.">
        <title>Genome Sequence of Novosphingobium lindaniclasticum LE124T, Isolated from a Hexachlorocyclohexane Dumpsite.</title>
        <authorList>
            <person name="Saxena A."/>
            <person name="Nayyar N."/>
            <person name="Sangwan N."/>
            <person name="Kumari R."/>
            <person name="Khurana J.P."/>
            <person name="Lal R."/>
        </authorList>
    </citation>
    <scope>NUCLEOTIDE SEQUENCE [LARGE SCALE GENOMIC DNA]</scope>
    <source>
        <strain evidence="13 14">LE124</strain>
    </source>
</reference>
<dbReference type="InterPro" id="IPR012910">
    <property type="entry name" value="Plug_dom"/>
</dbReference>
<gene>
    <name evidence="13" type="ORF">L284_10730</name>
</gene>
<protein>
    <recommendedName>
        <fullName evidence="15">TonB-denpendent receptor</fullName>
    </recommendedName>
</protein>
<dbReference type="Proteomes" id="UP000015527">
    <property type="component" value="Unassembled WGS sequence"/>
</dbReference>
<dbReference type="PATRIC" id="fig|1096930.3.peg.2127"/>
<evidence type="ECO:0000313" key="13">
    <source>
        <dbReference type="EMBL" id="EQB15877.1"/>
    </source>
</evidence>
<comment type="similarity">
    <text evidence="8 9">Belongs to the TonB-dependent receptor family.</text>
</comment>
<evidence type="ECO:0000256" key="6">
    <source>
        <dbReference type="ARBA" id="ARBA00023136"/>
    </source>
</evidence>
<dbReference type="eggNOG" id="COG1629">
    <property type="taxonomic scope" value="Bacteria"/>
</dbReference>
<dbReference type="Gene3D" id="2.40.170.20">
    <property type="entry name" value="TonB-dependent receptor, beta-barrel domain"/>
    <property type="match status" value="1"/>
</dbReference>
<dbReference type="InterPro" id="IPR037066">
    <property type="entry name" value="Plug_dom_sf"/>
</dbReference>
<keyword evidence="2 8" id="KW-0813">Transport</keyword>
<dbReference type="Pfam" id="PF07715">
    <property type="entry name" value="Plug"/>
    <property type="match status" value="1"/>
</dbReference>
<accession>T0HS45</accession>
<evidence type="ECO:0000256" key="3">
    <source>
        <dbReference type="ARBA" id="ARBA00022452"/>
    </source>
</evidence>
<sequence>MMTRKDMVLLGGALVPALALLFPQHGLAQGTAAAEAEAGEAIVVTGSRIAQVSADAPNPVTVVTARDIADSGTTNLTDFLTIVPALHHPADSFETSGNRAGIGMTGLNLLNLRNLGTQRTLVLIDGRRQVASVAGTQSVDINTIPLDLVERVEVLTGGASAVYGADGVSGVVNFIQKQDFEGVTARIQTGISGKGDAGQRLIALTAGHNFAGGRGNVAVAWEHGEEDRLSAHSRSYLTGENKVDFYHNPADTEAGLVGNDGIPDNVPLRNIRYFDTSRAGGIDVNFDGVPDFVGGDGQLFDHGTIIAPGYQQGGSGTLVSDYGNDLLPRIKRDVVSASAHFDVSDALTLYAEGKYAHSRSFTLGQPTFDYYLFIPQDNPYLPAAVQAAIDPAIGGVLVNRDNFDFGRRGEDITRETLRSVVGARGEISPNLRYDLSYVFGQTKVKSRYVNNMLTDRYLAAIDAVSDGNGGVTCRVNTQSGWTPFQPYNRNRAPIPPVTFTAGDCQPLNLFGENKASNRAALDWIMADTTDRTTLTQHVVSGALTGDTHGMLELPGGPISFALGGEYRSEKSSFVADPLVSQGLTFTSALGDSKGSFDVWELFGEVNVPILADMAFAHRLSVNGAVRYSDYSSVGSTSAWKLGGEWAPVRDVTFRGSYSKSVRAPNISELYTGASQTAQLINDPCGVANVQNGTPYRAANCSALLSGLGADPATFNGVVGQGIAGFGVGNPNLEEETAKTWTAGAVLQPGFLPRLTLSADWYDIRIRNAVSVVAPQALANLCVDQASLDNPYCGAITRQNGGTGAGNITSFQLTPFNVAQIRTSGLDFALAYSVPTASAGTFGARVMANYLHRLTAVPIPGAATVNNAYVAGAPKYQITADLTWQSGGFGLDWQINYASAVYRYDRQTIAGNPDIVAPEYLKLKERFSHDLSLTYDVGDQFTLYGGVNNLFNQKPDLGSLNTPISAVGRYVFVGARVKLADLFGGAR</sequence>
<dbReference type="AlphaFoldDB" id="T0HS45"/>
<feature type="domain" description="TonB-dependent receptor plug" evidence="12">
    <location>
        <begin position="54"/>
        <end position="171"/>
    </location>
</feature>
<dbReference type="GO" id="GO:0009279">
    <property type="term" value="C:cell outer membrane"/>
    <property type="evidence" value="ECO:0007669"/>
    <property type="project" value="UniProtKB-SubCell"/>
</dbReference>
<evidence type="ECO:0000256" key="2">
    <source>
        <dbReference type="ARBA" id="ARBA00022448"/>
    </source>
</evidence>
<dbReference type="PROSITE" id="PS52016">
    <property type="entry name" value="TONB_DEPENDENT_REC_3"/>
    <property type="match status" value="1"/>
</dbReference>
<name>T0HS45_9SPHN</name>
<evidence type="ECO:0000256" key="4">
    <source>
        <dbReference type="ARBA" id="ARBA00022692"/>
    </source>
</evidence>
<evidence type="ECO:0000259" key="12">
    <source>
        <dbReference type="Pfam" id="PF07715"/>
    </source>
</evidence>
<keyword evidence="14" id="KW-1185">Reference proteome</keyword>
<comment type="subcellular location">
    <subcellularLocation>
        <location evidence="1 8">Cell outer membrane</location>
        <topology evidence="1 8">Multi-pass membrane protein</topology>
    </subcellularLocation>
</comment>
<evidence type="ECO:0000259" key="11">
    <source>
        <dbReference type="Pfam" id="PF00593"/>
    </source>
</evidence>
<evidence type="ECO:0000256" key="7">
    <source>
        <dbReference type="ARBA" id="ARBA00023237"/>
    </source>
</evidence>
<keyword evidence="6 8" id="KW-0472">Membrane</keyword>
<organism evidence="13 14">
    <name type="scientific">Novosphingobium lindaniclasticum LE124</name>
    <dbReference type="NCBI Taxonomy" id="1096930"/>
    <lineage>
        <taxon>Bacteria</taxon>
        <taxon>Pseudomonadati</taxon>
        <taxon>Pseudomonadota</taxon>
        <taxon>Alphaproteobacteria</taxon>
        <taxon>Sphingomonadales</taxon>
        <taxon>Sphingomonadaceae</taxon>
        <taxon>Novosphingobium</taxon>
    </lineage>
</organism>
<evidence type="ECO:0000256" key="5">
    <source>
        <dbReference type="ARBA" id="ARBA00023077"/>
    </source>
</evidence>
<dbReference type="EMBL" id="ATHL01000075">
    <property type="protein sequence ID" value="EQB15877.1"/>
    <property type="molecule type" value="Genomic_DNA"/>
</dbReference>
<evidence type="ECO:0000256" key="9">
    <source>
        <dbReference type="RuleBase" id="RU003357"/>
    </source>
</evidence>
<dbReference type="PANTHER" id="PTHR47234">
    <property type="match status" value="1"/>
</dbReference>
<dbReference type="InterPro" id="IPR036942">
    <property type="entry name" value="Beta-barrel_TonB_sf"/>
</dbReference>
<dbReference type="PANTHER" id="PTHR47234:SF2">
    <property type="entry name" value="TONB-DEPENDENT RECEPTOR"/>
    <property type="match status" value="1"/>
</dbReference>
<feature type="chain" id="PRO_5004563920" description="TonB-denpendent receptor" evidence="10">
    <location>
        <begin position="29"/>
        <end position="986"/>
    </location>
</feature>
<proteinExistence type="inferred from homology"/>
<comment type="caution">
    <text evidence="13">The sequence shown here is derived from an EMBL/GenBank/DDBJ whole genome shotgun (WGS) entry which is preliminary data.</text>
</comment>
<feature type="domain" description="TonB-dependent receptor-like beta-barrel" evidence="11">
    <location>
        <begin position="502"/>
        <end position="949"/>
    </location>
</feature>
<dbReference type="OrthoDB" id="7051241at2"/>
<evidence type="ECO:0000256" key="1">
    <source>
        <dbReference type="ARBA" id="ARBA00004571"/>
    </source>
</evidence>
<evidence type="ECO:0000256" key="8">
    <source>
        <dbReference type="PROSITE-ProRule" id="PRU01360"/>
    </source>
</evidence>
<evidence type="ECO:0000256" key="10">
    <source>
        <dbReference type="SAM" id="SignalP"/>
    </source>
</evidence>
<evidence type="ECO:0000313" key="14">
    <source>
        <dbReference type="Proteomes" id="UP000015527"/>
    </source>
</evidence>